<evidence type="ECO:0000313" key="3">
    <source>
        <dbReference type="WBParaSite" id="PSU_v2.g9843.t1"/>
    </source>
</evidence>
<dbReference type="InterPro" id="IPR018244">
    <property type="entry name" value="Allrgn_V5/Tpx1_CS"/>
</dbReference>
<protein>
    <submittedName>
        <fullName evidence="3">SCP domain-containing protein</fullName>
    </submittedName>
</protein>
<dbReference type="PRINTS" id="PR00837">
    <property type="entry name" value="V5TPXLIKE"/>
</dbReference>
<dbReference type="InterPro" id="IPR014044">
    <property type="entry name" value="CAP_dom"/>
</dbReference>
<dbReference type="InterPro" id="IPR001283">
    <property type="entry name" value="CRISP-related"/>
</dbReference>
<dbReference type="Proteomes" id="UP000887577">
    <property type="component" value="Unplaced"/>
</dbReference>
<sequence>MAQKWANQATLEHNNNREIPSGENIFWLSGVDGLEDDAINGTSNYWWNELKKYGIISGTNVTYLKGMTHAIGHWSQMAWSSTQFIGCGFTKFQKKNEDNIFYYYTVCNYFPSGNVIGMPIYEIGNSCKKDSECTQKSKSICDVDSGLCYS</sequence>
<feature type="domain" description="SCP" evidence="1">
    <location>
        <begin position="1"/>
        <end position="117"/>
    </location>
</feature>
<dbReference type="InterPro" id="IPR035940">
    <property type="entry name" value="CAP_sf"/>
</dbReference>
<name>A0A914ZB06_9BILA</name>
<dbReference type="Gene3D" id="3.40.33.10">
    <property type="entry name" value="CAP"/>
    <property type="match status" value="1"/>
</dbReference>
<dbReference type="AlphaFoldDB" id="A0A914ZB06"/>
<reference evidence="3" key="1">
    <citation type="submission" date="2022-11" db="UniProtKB">
        <authorList>
            <consortium name="WormBaseParasite"/>
        </authorList>
    </citation>
    <scope>IDENTIFICATION</scope>
</reference>
<evidence type="ECO:0000259" key="1">
    <source>
        <dbReference type="SMART" id="SM00198"/>
    </source>
</evidence>
<dbReference type="Pfam" id="PF00188">
    <property type="entry name" value="CAP"/>
    <property type="match status" value="1"/>
</dbReference>
<evidence type="ECO:0000313" key="2">
    <source>
        <dbReference type="Proteomes" id="UP000887577"/>
    </source>
</evidence>
<dbReference type="WBParaSite" id="PSU_v2.g9843.t1">
    <property type="protein sequence ID" value="PSU_v2.g9843.t1"/>
    <property type="gene ID" value="PSU_v2.g9843"/>
</dbReference>
<dbReference type="PANTHER" id="PTHR10334">
    <property type="entry name" value="CYSTEINE-RICH SECRETORY PROTEIN-RELATED"/>
    <property type="match status" value="1"/>
</dbReference>
<dbReference type="CDD" id="cd05380">
    <property type="entry name" value="CAP_euk"/>
    <property type="match status" value="1"/>
</dbReference>
<organism evidence="2 3">
    <name type="scientific">Panagrolaimus superbus</name>
    <dbReference type="NCBI Taxonomy" id="310955"/>
    <lineage>
        <taxon>Eukaryota</taxon>
        <taxon>Metazoa</taxon>
        <taxon>Ecdysozoa</taxon>
        <taxon>Nematoda</taxon>
        <taxon>Chromadorea</taxon>
        <taxon>Rhabditida</taxon>
        <taxon>Tylenchina</taxon>
        <taxon>Panagrolaimomorpha</taxon>
        <taxon>Panagrolaimoidea</taxon>
        <taxon>Panagrolaimidae</taxon>
        <taxon>Panagrolaimus</taxon>
    </lineage>
</organism>
<keyword evidence="2" id="KW-1185">Reference proteome</keyword>
<dbReference type="GO" id="GO:0005576">
    <property type="term" value="C:extracellular region"/>
    <property type="evidence" value="ECO:0007669"/>
    <property type="project" value="InterPro"/>
</dbReference>
<accession>A0A914ZB06</accession>
<proteinExistence type="predicted"/>
<dbReference type="SMART" id="SM00198">
    <property type="entry name" value="SCP"/>
    <property type="match status" value="1"/>
</dbReference>
<dbReference type="SUPFAM" id="SSF55797">
    <property type="entry name" value="PR-1-like"/>
    <property type="match status" value="1"/>
</dbReference>
<dbReference type="PROSITE" id="PS01009">
    <property type="entry name" value="CRISP_1"/>
    <property type="match status" value="1"/>
</dbReference>